<evidence type="ECO:0000313" key="1">
    <source>
        <dbReference type="EMBL" id="MDQ0326308.1"/>
    </source>
</evidence>
<dbReference type="Proteomes" id="UP001230253">
    <property type="component" value="Unassembled WGS sequence"/>
</dbReference>
<name>A0ABU0C715_9BRAD</name>
<dbReference type="RefSeq" id="WP_307154500.1">
    <property type="nucleotide sequence ID" value="NZ_JAUSUK010000002.1"/>
</dbReference>
<protein>
    <submittedName>
        <fullName evidence="1">Tetrahydromethanopterin S-methyltransferase subunit G</fullName>
    </submittedName>
</protein>
<sequence length="224" mass="24130">MMMHALVRLLPDFDEPEAGRSLRRVLPEFPAEKPRVEPTLASIFAAKPPKEDPEKALAAAREAGFAEGLVAGRREKEIAVTEARSDFAAELEEKRANWVAEEAEKIAERIGLAFGELNASLSEAVAAILVPLIGSAIAQKAVADLSAMILDMKSREDEPVFEVVGPQDLLDAVKDRLGEMGNGIDFSMGEGPDVRVTAGATIIETQLQAWRERVSLAISEAGNV</sequence>
<comment type="caution">
    <text evidence="1">The sequence shown here is derived from an EMBL/GenBank/DDBJ whole genome shotgun (WGS) entry which is preliminary data.</text>
</comment>
<accession>A0ABU0C715</accession>
<gene>
    <name evidence="1" type="ORF">J2R99_002177</name>
</gene>
<organism evidence="1 2">
    <name type="scientific">Rhodopseudomonas julia</name>
    <dbReference type="NCBI Taxonomy" id="200617"/>
    <lineage>
        <taxon>Bacteria</taxon>
        <taxon>Pseudomonadati</taxon>
        <taxon>Pseudomonadota</taxon>
        <taxon>Alphaproteobacteria</taxon>
        <taxon>Hyphomicrobiales</taxon>
        <taxon>Nitrobacteraceae</taxon>
        <taxon>Rhodopseudomonas</taxon>
    </lineage>
</organism>
<proteinExistence type="predicted"/>
<evidence type="ECO:0000313" key="2">
    <source>
        <dbReference type="Proteomes" id="UP001230253"/>
    </source>
</evidence>
<reference evidence="1 2" key="1">
    <citation type="submission" date="2023-07" db="EMBL/GenBank/DDBJ databases">
        <title>Genomic Encyclopedia of Type Strains, Phase IV (KMG-IV): sequencing the most valuable type-strain genomes for metagenomic binning, comparative biology and taxonomic classification.</title>
        <authorList>
            <person name="Goeker M."/>
        </authorList>
    </citation>
    <scope>NUCLEOTIDE SEQUENCE [LARGE SCALE GENOMIC DNA]</scope>
    <source>
        <strain evidence="1 2">DSM 11549</strain>
    </source>
</reference>
<dbReference type="EMBL" id="JAUSUK010000002">
    <property type="protein sequence ID" value="MDQ0326308.1"/>
    <property type="molecule type" value="Genomic_DNA"/>
</dbReference>
<keyword evidence="2" id="KW-1185">Reference proteome</keyword>